<protein>
    <submittedName>
        <fullName evidence="2">Probable DNA metabolism protein</fullName>
    </submittedName>
</protein>
<evidence type="ECO:0000313" key="3">
    <source>
        <dbReference type="Proteomes" id="UP000199634"/>
    </source>
</evidence>
<keyword evidence="3" id="KW-1185">Reference proteome</keyword>
<name>A0A1H6LP39_9FLAO</name>
<dbReference type="AlphaFoldDB" id="A0A1H6LP39"/>
<dbReference type="EMBL" id="FNXE01000024">
    <property type="protein sequence ID" value="SEH86511.1"/>
    <property type="molecule type" value="Genomic_DNA"/>
</dbReference>
<dbReference type="Pfam" id="PF13566">
    <property type="entry name" value="DUF4130"/>
    <property type="match status" value="1"/>
</dbReference>
<gene>
    <name evidence="2" type="ORF">SAMN02927937_01843</name>
</gene>
<feature type="domain" description="DUF4130" evidence="1">
    <location>
        <begin position="85"/>
        <end position="252"/>
    </location>
</feature>
<dbReference type="RefSeq" id="WP_091099432.1">
    <property type="nucleotide sequence ID" value="NZ_FNXE01000024.1"/>
</dbReference>
<dbReference type="OrthoDB" id="5290748at2"/>
<organism evidence="2 3">
    <name type="scientific">Paenimyroides marinum</name>
    <dbReference type="NCBI Taxonomy" id="1159016"/>
    <lineage>
        <taxon>Bacteria</taxon>
        <taxon>Pseudomonadati</taxon>
        <taxon>Bacteroidota</taxon>
        <taxon>Flavobacteriia</taxon>
        <taxon>Flavobacteriales</taxon>
        <taxon>Flavobacteriaceae</taxon>
        <taxon>Paenimyroides</taxon>
    </lineage>
</organism>
<sequence>MNYIFDGTYNGFLCCVFEYFEYKDTDVQLQVEGDNATQTTLFGLSKNIITDLAKAKRVQTGLQKRLEKSVAMDFFRVFLSEDRKAWAASFSIICQIFSGKTNILQNYGDEEVLYFKQTLKKVSRERHRMKAFIRFSKSSDGLFFAIAEPDFNVLPLITTFFKNRYTDQKWLIYDVKRKYGLLYDKQTVMEVKLSPEEKYALTADAIITLDEEDEHFQNLWKRYYRSTNIEARRNMKLHLQYVPKRYWKYLVEKQI</sequence>
<evidence type="ECO:0000313" key="2">
    <source>
        <dbReference type="EMBL" id="SEH86511.1"/>
    </source>
</evidence>
<reference evidence="2 3" key="1">
    <citation type="submission" date="2016-10" db="EMBL/GenBank/DDBJ databases">
        <authorList>
            <person name="de Groot N.N."/>
        </authorList>
    </citation>
    <scope>NUCLEOTIDE SEQUENCE [LARGE SCALE GENOMIC DNA]</scope>
    <source>
        <strain evidence="2 3">CGMCC 1.10825</strain>
    </source>
</reference>
<dbReference type="InterPro" id="IPR025404">
    <property type="entry name" value="DUF4130"/>
</dbReference>
<dbReference type="NCBIfam" id="TIGR03915">
    <property type="entry name" value="SAM_7_link_chp"/>
    <property type="match status" value="1"/>
</dbReference>
<proteinExistence type="predicted"/>
<dbReference type="STRING" id="1159016.SAMN02927937_01843"/>
<dbReference type="Proteomes" id="UP000199634">
    <property type="component" value="Unassembled WGS sequence"/>
</dbReference>
<evidence type="ECO:0000259" key="1">
    <source>
        <dbReference type="Pfam" id="PF13566"/>
    </source>
</evidence>
<accession>A0A1H6LP39</accession>
<dbReference type="InterPro" id="IPR023875">
    <property type="entry name" value="DNA_repair_put"/>
</dbReference>